<comment type="caution">
    <text evidence="1">The sequence shown here is derived from an EMBL/GenBank/DDBJ whole genome shotgun (WGS) entry which is preliminary data.</text>
</comment>
<protein>
    <submittedName>
        <fullName evidence="1">Uncharacterized protein</fullName>
    </submittedName>
</protein>
<dbReference type="EMBL" id="JAGGJU010000004">
    <property type="protein sequence ID" value="MBP1850226.1"/>
    <property type="molecule type" value="Genomic_DNA"/>
</dbReference>
<accession>A0ABS4DX05</accession>
<evidence type="ECO:0000313" key="2">
    <source>
        <dbReference type="Proteomes" id="UP000759443"/>
    </source>
</evidence>
<dbReference type="RefSeq" id="WP_209943855.1">
    <property type="nucleotide sequence ID" value="NZ_JAGGJU010000004.1"/>
</dbReference>
<organism evidence="1 2">
    <name type="scientific">Rhizobium halophytocola</name>
    <dbReference type="NCBI Taxonomy" id="735519"/>
    <lineage>
        <taxon>Bacteria</taxon>
        <taxon>Pseudomonadati</taxon>
        <taxon>Pseudomonadota</taxon>
        <taxon>Alphaproteobacteria</taxon>
        <taxon>Hyphomicrobiales</taxon>
        <taxon>Rhizobiaceae</taxon>
        <taxon>Rhizobium/Agrobacterium group</taxon>
        <taxon>Rhizobium</taxon>
    </lineage>
</organism>
<sequence>MPELVLFHPFKIKPPRTDDVLRELHAAFSMAQATDVCCSRCLVAEHDEPVCAETCLAVTDPVRLLLVYNVDSSEAVRTGAIRHLLPHALETMFFDEEVFPNLAVQAFRSGAWFWSEPEQAALRDLFFRVAINWFAGREPEPLALSPDFRHYPSGQIYGWRQPAMSSRIIEALILMRVRPEAVMDWLVETGGRRVINWIVQAVTSWTIIDRPGDEDLRDLPAATQQLIAVKAALNRLANHALFNALTPERLFGWWQECLELAPELVGPLEELEAAFCAHDRQLSHDQQVADLALIETFLASGNTCRAIMEAAAQG</sequence>
<reference evidence="1 2" key="1">
    <citation type="submission" date="2021-03" db="EMBL/GenBank/DDBJ databases">
        <title>Genomic Encyclopedia of Type Strains, Phase IV (KMG-IV): sequencing the most valuable type-strain genomes for metagenomic binning, comparative biology and taxonomic classification.</title>
        <authorList>
            <person name="Goeker M."/>
        </authorList>
    </citation>
    <scope>NUCLEOTIDE SEQUENCE [LARGE SCALE GENOMIC DNA]</scope>
    <source>
        <strain evidence="1 2">DSM 21600</strain>
    </source>
</reference>
<gene>
    <name evidence="1" type="ORF">J2Z17_001660</name>
</gene>
<dbReference type="Proteomes" id="UP000759443">
    <property type="component" value="Unassembled WGS sequence"/>
</dbReference>
<proteinExistence type="predicted"/>
<keyword evidence="2" id="KW-1185">Reference proteome</keyword>
<name>A0ABS4DX05_9HYPH</name>
<evidence type="ECO:0000313" key="1">
    <source>
        <dbReference type="EMBL" id="MBP1850226.1"/>
    </source>
</evidence>